<name>A0A5B8LKQ6_9SPHN</name>
<reference evidence="2 3" key="1">
    <citation type="submission" date="2019-07" db="EMBL/GenBank/DDBJ databases">
        <title>Full genome sequence of Sphingomonas sp. 4R-6-7(HKS19).</title>
        <authorList>
            <person name="Im W.-T."/>
        </authorList>
    </citation>
    <scope>NUCLEOTIDE SEQUENCE [LARGE SCALE GENOMIC DNA]</scope>
    <source>
        <strain evidence="2 3">HKS19</strain>
    </source>
</reference>
<accession>A0A5B8LKQ6</accession>
<dbReference type="AlphaFoldDB" id="A0A5B8LKQ6"/>
<organism evidence="2 3">
    <name type="scientific">Sphingomonas panacisoli</name>
    <dbReference type="NCBI Taxonomy" id="1813879"/>
    <lineage>
        <taxon>Bacteria</taxon>
        <taxon>Pseudomonadati</taxon>
        <taxon>Pseudomonadota</taxon>
        <taxon>Alphaproteobacteria</taxon>
        <taxon>Sphingomonadales</taxon>
        <taxon>Sphingomonadaceae</taxon>
        <taxon>Sphingomonas</taxon>
    </lineage>
</organism>
<dbReference type="PANTHER" id="PTHR43546:SF3">
    <property type="entry name" value="UPF0173 METAL-DEPENDENT HYDROLASE MJ1163"/>
    <property type="match status" value="1"/>
</dbReference>
<dbReference type="Proteomes" id="UP000315673">
    <property type="component" value="Chromosome"/>
</dbReference>
<sequence>MRVWIKRILLTVAALLAVAVGYGAWRFGHPALPADTVTLASSNAAAGDVTARYFGATTLTFGDGKNTIMIDALLTRPGMRAVMFDKIASDPALVGSVLSRAGLAKIDLLLVSHTHYDHALDIAAVAAKTGATIVGSPSTREVALGGGIPDARIRTIKGGETLVAGDFTVTVIRSAHSLGDRVPGEVTAPLRQPAKASDYREGGTFAYLIEHRGLRILVHASANFSPGMYRGVKADVVFLATGGLSPHPADFTARYWDEVVKTTGAKLVVPIHWDDFLLPLDQPLQPLRRFLDDIPLTMTRLAPLAARDGVKIRYMPVIAPVDINEAKGK</sequence>
<dbReference type="Gene3D" id="3.60.15.10">
    <property type="entry name" value="Ribonuclease Z/Hydroxyacylglutathione hydrolase-like"/>
    <property type="match status" value="1"/>
</dbReference>
<protein>
    <submittedName>
        <fullName evidence="2">MBL fold metallo-hydrolase</fullName>
    </submittedName>
</protein>
<dbReference type="GO" id="GO:0016787">
    <property type="term" value="F:hydrolase activity"/>
    <property type="evidence" value="ECO:0007669"/>
    <property type="project" value="UniProtKB-KW"/>
</dbReference>
<proteinExistence type="predicted"/>
<evidence type="ECO:0000259" key="1">
    <source>
        <dbReference type="SMART" id="SM00849"/>
    </source>
</evidence>
<keyword evidence="2" id="KW-0378">Hydrolase</keyword>
<dbReference type="SUPFAM" id="SSF56281">
    <property type="entry name" value="Metallo-hydrolase/oxidoreductase"/>
    <property type="match status" value="1"/>
</dbReference>
<feature type="domain" description="Metallo-beta-lactamase" evidence="1">
    <location>
        <begin position="55"/>
        <end position="272"/>
    </location>
</feature>
<dbReference type="OrthoDB" id="9799840at2"/>
<dbReference type="RefSeq" id="WP_146573343.1">
    <property type="nucleotide sequence ID" value="NZ_CP042306.1"/>
</dbReference>
<dbReference type="EMBL" id="CP042306">
    <property type="protein sequence ID" value="QDZ08626.1"/>
    <property type="molecule type" value="Genomic_DNA"/>
</dbReference>
<dbReference type="InterPro" id="IPR036866">
    <property type="entry name" value="RibonucZ/Hydroxyglut_hydro"/>
</dbReference>
<dbReference type="CDD" id="cd06262">
    <property type="entry name" value="metallo-hydrolase-like_MBL-fold"/>
    <property type="match status" value="1"/>
</dbReference>
<evidence type="ECO:0000313" key="2">
    <source>
        <dbReference type="EMBL" id="QDZ08626.1"/>
    </source>
</evidence>
<dbReference type="InterPro" id="IPR050114">
    <property type="entry name" value="UPF0173_UPF0282_UlaG_hydrolase"/>
</dbReference>
<dbReference type="Pfam" id="PF12706">
    <property type="entry name" value="Lactamase_B_2"/>
    <property type="match status" value="1"/>
</dbReference>
<gene>
    <name evidence="2" type="ORF">FPZ24_15080</name>
</gene>
<dbReference type="SMART" id="SM00849">
    <property type="entry name" value="Lactamase_B"/>
    <property type="match status" value="1"/>
</dbReference>
<evidence type="ECO:0000313" key="3">
    <source>
        <dbReference type="Proteomes" id="UP000315673"/>
    </source>
</evidence>
<dbReference type="KEGG" id="spai:FPZ24_15080"/>
<keyword evidence="3" id="KW-1185">Reference proteome</keyword>
<dbReference type="PANTHER" id="PTHR43546">
    <property type="entry name" value="UPF0173 METAL-DEPENDENT HYDROLASE MJ1163-RELATED"/>
    <property type="match status" value="1"/>
</dbReference>
<dbReference type="InterPro" id="IPR001279">
    <property type="entry name" value="Metallo-B-lactamas"/>
</dbReference>